<dbReference type="RefSeq" id="WP_322497549.1">
    <property type="nucleotide sequence ID" value="NZ_JARGYT010000018.1"/>
</dbReference>
<gene>
    <name evidence="1" type="ORF">Cyrtocomes_00429</name>
</gene>
<protein>
    <submittedName>
        <fullName evidence="1">DUF4238 domain-containing protein</fullName>
    </submittedName>
</protein>
<comment type="caution">
    <text evidence="1">The sequence shown here is derived from an EMBL/GenBank/DDBJ whole genome shotgun (WGS) entry which is preliminary data.</text>
</comment>
<accession>A0ABU5L7F2</accession>
<dbReference type="Pfam" id="PF14022">
    <property type="entry name" value="DUF4238"/>
    <property type="match status" value="1"/>
</dbReference>
<organism evidence="1 2">
    <name type="scientific">Candidatus Cyrtobacter comes</name>
    <dbReference type="NCBI Taxonomy" id="675776"/>
    <lineage>
        <taxon>Bacteria</taxon>
        <taxon>Pseudomonadati</taxon>
        <taxon>Pseudomonadota</taxon>
        <taxon>Alphaproteobacteria</taxon>
        <taxon>Rickettsiales</taxon>
        <taxon>Candidatus Midichloriaceae</taxon>
        <taxon>Candidatus Cyrtobacter</taxon>
    </lineage>
</organism>
<sequence>MQKDSKRAKLHHYIPQFYLKGFCDDKEKAQLYCIDKRENKSFISNVKNVASQTDFYKADCPSNPGVYEEVLAKAEAKYSEVLEQIKKTSSFSNNLDVLLDFIAWIYISNPKNRNIFNEALHRVTKIQLQIYQALYDQGKLAESERSKYEELLKHAHLLDEVQNDEYKINFTSGSHFQMAIEAQEEVYELLKLRKWLLLKAPEGNLGFITSDHPAFLAYETKNNVPLGLMHKKTQLYFPISNKLAVVGSFESLDTTIDATTNVTIDATEESIARYNACTIWYSNK</sequence>
<evidence type="ECO:0000313" key="1">
    <source>
        <dbReference type="EMBL" id="MDZ5762062.1"/>
    </source>
</evidence>
<dbReference type="Proteomes" id="UP001293791">
    <property type="component" value="Unassembled WGS sequence"/>
</dbReference>
<keyword evidence="2" id="KW-1185">Reference proteome</keyword>
<reference evidence="1 2" key="1">
    <citation type="submission" date="2023-02" db="EMBL/GenBank/DDBJ databases">
        <title>Host association and intracellularity evolved multiple times independently in the Rickettsiales.</title>
        <authorList>
            <person name="Castelli M."/>
            <person name="Nardi T."/>
            <person name="Gammuto L."/>
            <person name="Bellinzona G."/>
            <person name="Sabaneyeva E."/>
            <person name="Potekhin A."/>
            <person name="Serra V."/>
            <person name="Petroni G."/>
            <person name="Sassera D."/>
        </authorList>
    </citation>
    <scope>NUCLEOTIDE SEQUENCE [LARGE SCALE GENOMIC DNA]</scope>
    <source>
        <strain evidence="1 2">BOD18</strain>
    </source>
</reference>
<name>A0ABU5L7F2_9RICK</name>
<dbReference type="InterPro" id="IPR025332">
    <property type="entry name" value="DUF4238"/>
</dbReference>
<proteinExistence type="predicted"/>
<dbReference type="EMBL" id="JARGYT010000018">
    <property type="protein sequence ID" value="MDZ5762062.1"/>
    <property type="molecule type" value="Genomic_DNA"/>
</dbReference>
<evidence type="ECO:0000313" key="2">
    <source>
        <dbReference type="Proteomes" id="UP001293791"/>
    </source>
</evidence>